<evidence type="ECO:0000313" key="2">
    <source>
        <dbReference type="Proteomes" id="UP000775179"/>
    </source>
</evidence>
<accession>A0ABD4RJ33</accession>
<gene>
    <name evidence="1" type="ORF">K4H94_09555</name>
</gene>
<sequence length="86" mass="9865">MLAKVLKIYFKYGNFSSRFVADKLGISEIIVDEYKKQLIRMGYLKKQDECSLEACKTCSCGCVGKKLNPIVNWNITDKGYKIIEKC</sequence>
<evidence type="ECO:0000313" key="1">
    <source>
        <dbReference type="EMBL" id="MBX7291260.1"/>
    </source>
</evidence>
<name>A0ABD4RJ33_9CLOT</name>
<dbReference type="AlphaFoldDB" id="A0ABD4RJ33"/>
<dbReference type="RefSeq" id="WP_021875417.1">
    <property type="nucleotide sequence ID" value="NZ_CP018624.1"/>
</dbReference>
<dbReference type="Gene3D" id="1.10.10.10">
    <property type="entry name" value="Winged helix-like DNA-binding domain superfamily/Winged helix DNA-binding domain"/>
    <property type="match status" value="1"/>
</dbReference>
<dbReference type="Proteomes" id="UP000775179">
    <property type="component" value="Unassembled WGS sequence"/>
</dbReference>
<dbReference type="KEGG" id="cchv:BTM20_06065"/>
<proteinExistence type="predicted"/>
<dbReference type="InterPro" id="IPR036388">
    <property type="entry name" value="WH-like_DNA-bd_sf"/>
</dbReference>
<comment type="caution">
    <text evidence="1">The sequence shown here is derived from an EMBL/GenBank/DDBJ whole genome shotgun (WGS) entry which is preliminary data.</text>
</comment>
<evidence type="ECO:0008006" key="3">
    <source>
        <dbReference type="Google" id="ProtNLM"/>
    </source>
</evidence>
<protein>
    <recommendedName>
        <fullName evidence="3">Transcriptional regulator HTH-type FeoC domain-containing protein</fullName>
    </recommendedName>
</protein>
<reference evidence="1 2" key="1">
    <citation type="submission" date="2021-08" db="EMBL/GenBank/DDBJ databases">
        <title>Genome sequence analysis of Clostridium chauvoei strains of European origin and evaluation of typing options for outbreak investigations.</title>
        <authorList>
            <person name="Abdel-Glil M."/>
            <person name="Thomas P."/>
            <person name="Seyboldt C."/>
        </authorList>
    </citation>
    <scope>NUCLEOTIDE SEQUENCE [LARGE SCALE GENOMIC DNA]</scope>
    <source>
        <strain evidence="1 2">S0260-09</strain>
    </source>
</reference>
<organism evidence="1 2">
    <name type="scientific">Clostridium chauvoei</name>
    <dbReference type="NCBI Taxonomy" id="46867"/>
    <lineage>
        <taxon>Bacteria</taxon>
        <taxon>Bacillati</taxon>
        <taxon>Bacillota</taxon>
        <taxon>Clostridia</taxon>
        <taxon>Eubacteriales</taxon>
        <taxon>Clostridiaceae</taxon>
        <taxon>Clostridium</taxon>
    </lineage>
</organism>
<dbReference type="GeneID" id="66301424"/>
<dbReference type="EMBL" id="JAIFTX010000020">
    <property type="protein sequence ID" value="MBX7291260.1"/>
    <property type="molecule type" value="Genomic_DNA"/>
</dbReference>